<keyword evidence="3" id="KW-1185">Reference proteome</keyword>
<evidence type="ECO:0000313" key="2">
    <source>
        <dbReference type="EMBL" id="AJD48906.1"/>
    </source>
</evidence>
<feature type="transmembrane region" description="Helical" evidence="1">
    <location>
        <begin position="128"/>
        <end position="147"/>
    </location>
</feature>
<dbReference type="HOGENOM" id="CLU_141028_0_0_6"/>
<dbReference type="Proteomes" id="UP000006764">
    <property type="component" value="Chromosome"/>
</dbReference>
<dbReference type="RefSeq" id="WP_008738762.1">
    <property type="nucleotide sequence ID" value="NZ_CP004387.1"/>
</dbReference>
<name>A0A0B4XP78_9GAMM</name>
<dbReference type="AlphaFoldDB" id="A0A0B4XP78"/>
<evidence type="ECO:0000256" key="1">
    <source>
        <dbReference type="SAM" id="Phobius"/>
    </source>
</evidence>
<organism evidence="2 3">
    <name type="scientific">Isoalcanivorax pacificus W11-5</name>
    <dbReference type="NCBI Taxonomy" id="391936"/>
    <lineage>
        <taxon>Bacteria</taxon>
        <taxon>Pseudomonadati</taxon>
        <taxon>Pseudomonadota</taxon>
        <taxon>Gammaproteobacteria</taxon>
        <taxon>Oceanospirillales</taxon>
        <taxon>Alcanivoracaceae</taxon>
        <taxon>Isoalcanivorax</taxon>
    </lineage>
</organism>
<gene>
    <name evidence="2" type="ORF">S7S_12470</name>
</gene>
<feature type="transmembrane region" description="Helical" evidence="1">
    <location>
        <begin position="12"/>
        <end position="32"/>
    </location>
</feature>
<protein>
    <submittedName>
        <fullName evidence="2">Glucose/sorbosone dehydrogenase</fullName>
    </submittedName>
</protein>
<keyword evidence="1" id="KW-0812">Transmembrane</keyword>
<dbReference type="OrthoDB" id="7907428at2"/>
<feature type="transmembrane region" description="Helical" evidence="1">
    <location>
        <begin position="67"/>
        <end position="86"/>
    </location>
</feature>
<reference evidence="2 3" key="1">
    <citation type="journal article" date="2012" name="J. Bacteriol.">
        <title>Genome sequence of an alkane-degrading bacterium, Alcanivorax pacificus type strain W11-5, isolated from deep sea sediment.</title>
        <authorList>
            <person name="Lai Q."/>
            <person name="Shao Z."/>
        </authorList>
    </citation>
    <scope>NUCLEOTIDE SEQUENCE [LARGE SCALE GENOMIC DNA]</scope>
    <source>
        <strain evidence="2 3">W11-5</strain>
    </source>
</reference>
<dbReference type="EMBL" id="CP004387">
    <property type="protein sequence ID" value="AJD48906.1"/>
    <property type="molecule type" value="Genomic_DNA"/>
</dbReference>
<accession>A0A0B4XP78</accession>
<feature type="transmembrane region" description="Helical" evidence="1">
    <location>
        <begin position="95"/>
        <end position="116"/>
    </location>
</feature>
<sequence>MTHTAGTGARLGRGLVAFVVAVLVAVALGAVIQTQYNLAALIQLGAEIPLSVRLRTTGEDLMGFSPIYAVLVVLALACSLPVAALVSRGLPQARGLVYALAALAGLIVAVLVVNHLAPMPTLIAATRVWHGLLLMALGAAAAGWLFARLMPR</sequence>
<proteinExistence type="predicted"/>
<keyword evidence="1" id="KW-1133">Transmembrane helix</keyword>
<evidence type="ECO:0000313" key="3">
    <source>
        <dbReference type="Proteomes" id="UP000006764"/>
    </source>
</evidence>
<keyword evidence="1" id="KW-0472">Membrane</keyword>
<dbReference type="KEGG" id="apac:S7S_12470"/>